<feature type="transmembrane region" description="Helical" evidence="1">
    <location>
        <begin position="53"/>
        <end position="74"/>
    </location>
</feature>
<keyword evidence="1" id="KW-1133">Transmembrane helix</keyword>
<keyword evidence="1" id="KW-0812">Transmembrane</keyword>
<protein>
    <submittedName>
        <fullName evidence="2">Unannotated protein</fullName>
    </submittedName>
</protein>
<feature type="transmembrane region" description="Helical" evidence="1">
    <location>
        <begin position="130"/>
        <end position="151"/>
    </location>
</feature>
<proteinExistence type="predicted"/>
<sequence length="196" mass="20658">MSDQSKREPYFLLGLLALSGALILILSSPQWASASVLDAALPRVNSGFSSRAIVPIAPATGLLALASAVACLLAGRWWRTAIGLVLVGFALAATLSIANFLSAPGAALSGPLSDLVGLTQIEVAEVTVSIWPRLVFVLCAVVALCGLWIVVRARTWQRGGRRYERSDESTPANKKLDAAGLWDAIDRGTDPTFPGF</sequence>
<dbReference type="InterPro" id="IPR019051">
    <property type="entry name" value="Trp_biosyn_TM_oprn/chp"/>
</dbReference>
<gene>
    <name evidence="2" type="ORF">UFOPK1446_00316</name>
</gene>
<keyword evidence="1" id="KW-0472">Membrane</keyword>
<name>A0A6J6BJL4_9ZZZZ</name>
<dbReference type="EMBL" id="CAEZSO010000043">
    <property type="protein sequence ID" value="CAB4539156.1"/>
    <property type="molecule type" value="Genomic_DNA"/>
</dbReference>
<feature type="transmembrane region" description="Helical" evidence="1">
    <location>
        <begin position="81"/>
        <end position="101"/>
    </location>
</feature>
<reference evidence="2" key="1">
    <citation type="submission" date="2020-05" db="EMBL/GenBank/DDBJ databases">
        <authorList>
            <person name="Chiriac C."/>
            <person name="Salcher M."/>
            <person name="Ghai R."/>
            <person name="Kavagutti S V."/>
        </authorList>
    </citation>
    <scope>NUCLEOTIDE SEQUENCE</scope>
</reference>
<evidence type="ECO:0000256" key="1">
    <source>
        <dbReference type="SAM" id="Phobius"/>
    </source>
</evidence>
<organism evidence="2">
    <name type="scientific">freshwater metagenome</name>
    <dbReference type="NCBI Taxonomy" id="449393"/>
    <lineage>
        <taxon>unclassified sequences</taxon>
        <taxon>metagenomes</taxon>
        <taxon>ecological metagenomes</taxon>
    </lineage>
</organism>
<dbReference type="Pfam" id="PF09534">
    <property type="entry name" value="Trp_oprn_chp"/>
    <property type="match status" value="1"/>
</dbReference>
<evidence type="ECO:0000313" key="2">
    <source>
        <dbReference type="EMBL" id="CAB4539156.1"/>
    </source>
</evidence>
<dbReference type="AlphaFoldDB" id="A0A6J6BJL4"/>
<accession>A0A6J6BJL4</accession>